<evidence type="ECO:0000313" key="12">
    <source>
        <dbReference type="Proteomes" id="UP000017836"/>
    </source>
</evidence>
<evidence type="ECO:0000256" key="5">
    <source>
        <dbReference type="ARBA" id="ARBA00022679"/>
    </source>
</evidence>
<dbReference type="EMBL" id="KI395040">
    <property type="protein sequence ID" value="ERM99163.1"/>
    <property type="molecule type" value="Genomic_DNA"/>
</dbReference>
<dbReference type="EC" id="2.4.1.-" evidence="10"/>
<dbReference type="STRING" id="13333.W1NV46"/>
<gene>
    <name evidence="11" type="ORF">AMTR_s00092p00046430</name>
</gene>
<dbReference type="UniPathway" id="UPA00378"/>
<dbReference type="InterPro" id="IPR004856">
    <property type="entry name" value="Glyco_trans_ALG6/ALG8"/>
</dbReference>
<evidence type="ECO:0000256" key="10">
    <source>
        <dbReference type="RuleBase" id="RU363110"/>
    </source>
</evidence>
<name>W1NV46_AMBTC</name>
<keyword evidence="7 10" id="KW-0256">Endoplasmic reticulum</keyword>
<feature type="transmembrane region" description="Helical" evidence="10">
    <location>
        <begin position="122"/>
        <end position="139"/>
    </location>
</feature>
<dbReference type="Gramene" id="ERM99163">
    <property type="protein sequence ID" value="ERM99163"/>
    <property type="gene ID" value="AMTR_s00092p00046430"/>
</dbReference>
<evidence type="ECO:0000256" key="2">
    <source>
        <dbReference type="ARBA" id="ARBA00004922"/>
    </source>
</evidence>
<dbReference type="AlphaFoldDB" id="W1NV46"/>
<keyword evidence="9 10" id="KW-0472">Membrane</keyword>
<keyword evidence="8 10" id="KW-1133">Transmembrane helix</keyword>
<dbReference type="PANTHER" id="PTHR12413:SF2">
    <property type="entry name" value="DOLICHYL PYROPHOSPHATE GLC1MAN9GLCNAC2 ALPHA-1,3-GLUCOSYLTRANSFERASE-RELATED"/>
    <property type="match status" value="1"/>
</dbReference>
<comment type="subcellular location">
    <subcellularLocation>
        <location evidence="1 10">Endoplasmic reticulum membrane</location>
        <topology evidence="1 10">Multi-pass membrane protein</topology>
    </subcellularLocation>
</comment>
<evidence type="ECO:0000313" key="11">
    <source>
        <dbReference type="EMBL" id="ERM99163.1"/>
    </source>
</evidence>
<dbReference type="eggNOG" id="KOG2576">
    <property type="taxonomic scope" value="Eukaryota"/>
</dbReference>
<organism evidence="11 12">
    <name type="scientific">Amborella trichopoda</name>
    <dbReference type="NCBI Taxonomy" id="13333"/>
    <lineage>
        <taxon>Eukaryota</taxon>
        <taxon>Viridiplantae</taxon>
        <taxon>Streptophyta</taxon>
        <taxon>Embryophyta</taxon>
        <taxon>Tracheophyta</taxon>
        <taxon>Spermatophyta</taxon>
        <taxon>Magnoliopsida</taxon>
        <taxon>Amborellales</taxon>
        <taxon>Amborellaceae</taxon>
        <taxon>Amborella</taxon>
    </lineage>
</organism>
<feature type="transmembrane region" description="Helical" evidence="10">
    <location>
        <begin position="206"/>
        <end position="230"/>
    </location>
</feature>
<dbReference type="KEGG" id="atr:18427193"/>
<evidence type="ECO:0000256" key="3">
    <source>
        <dbReference type="ARBA" id="ARBA00008715"/>
    </source>
</evidence>
<evidence type="ECO:0000256" key="7">
    <source>
        <dbReference type="ARBA" id="ARBA00022824"/>
    </source>
</evidence>
<reference evidence="12" key="1">
    <citation type="journal article" date="2013" name="Science">
        <title>The Amborella genome and the evolution of flowering plants.</title>
        <authorList>
            <consortium name="Amborella Genome Project"/>
        </authorList>
    </citation>
    <scope>NUCLEOTIDE SEQUENCE [LARGE SCALE GENOMIC DNA]</scope>
</reference>
<feature type="transmembrane region" description="Helical" evidence="10">
    <location>
        <begin position="169"/>
        <end position="194"/>
    </location>
</feature>
<dbReference type="OrthoDB" id="1689333at2759"/>
<comment type="pathway">
    <text evidence="2 10">Protein modification; protein glycosylation.</text>
</comment>
<dbReference type="GO" id="GO:0006488">
    <property type="term" value="P:dolichol-linked oligosaccharide biosynthetic process"/>
    <property type="evidence" value="ECO:0000318"/>
    <property type="project" value="GO_Central"/>
</dbReference>
<protein>
    <recommendedName>
        <fullName evidence="10">Alpha-1,3-glucosyltransferase</fullName>
        <ecNumber evidence="10">2.4.1.-</ecNumber>
    </recommendedName>
</protein>
<keyword evidence="5 10" id="KW-0808">Transferase</keyword>
<feature type="transmembrane region" description="Helical" evidence="10">
    <location>
        <begin position="95"/>
        <end position="115"/>
    </location>
</feature>
<feature type="transmembrane region" description="Helical" evidence="10">
    <location>
        <begin position="449"/>
        <end position="469"/>
    </location>
</feature>
<evidence type="ECO:0000256" key="9">
    <source>
        <dbReference type="ARBA" id="ARBA00023136"/>
    </source>
</evidence>
<proteinExistence type="inferred from homology"/>
<keyword evidence="12" id="KW-1185">Reference proteome</keyword>
<dbReference type="GO" id="GO:0042283">
    <property type="term" value="F:dolichyl pyrophosphate Glc1Man9GlcNAc2 alpha-1,3-glucosyltransferase activity"/>
    <property type="evidence" value="ECO:0000318"/>
    <property type="project" value="GO_Central"/>
</dbReference>
<dbReference type="HOGENOM" id="CLU_022045_2_0_1"/>
<feature type="transmembrane region" description="Helical" evidence="10">
    <location>
        <begin position="145"/>
        <end position="162"/>
    </location>
</feature>
<evidence type="ECO:0000256" key="8">
    <source>
        <dbReference type="ARBA" id="ARBA00022989"/>
    </source>
</evidence>
<dbReference type="Proteomes" id="UP000017836">
    <property type="component" value="Unassembled WGS sequence"/>
</dbReference>
<dbReference type="GO" id="GO:0005789">
    <property type="term" value="C:endoplasmic reticulum membrane"/>
    <property type="evidence" value="ECO:0000318"/>
    <property type="project" value="GO_Central"/>
</dbReference>
<keyword evidence="4 10" id="KW-0328">Glycosyltransferase</keyword>
<accession>W1NV46</accession>
<evidence type="ECO:0000256" key="6">
    <source>
        <dbReference type="ARBA" id="ARBA00022692"/>
    </source>
</evidence>
<comment type="caution">
    <text evidence="10">Lacks conserved residue(s) required for the propagation of feature annotation.</text>
</comment>
<dbReference type="Pfam" id="PF03155">
    <property type="entry name" value="Alg6_Alg8"/>
    <property type="match status" value="1"/>
</dbReference>
<dbReference type="OMA" id="YHSTDFD"/>
<comment type="similarity">
    <text evidence="3 10">Belongs to the ALG6/ALG8 glucosyltransferase family.</text>
</comment>
<evidence type="ECO:0000256" key="1">
    <source>
        <dbReference type="ARBA" id="ARBA00004477"/>
    </source>
</evidence>
<keyword evidence="6 10" id="KW-0812">Transmembrane</keyword>
<sequence>MDEVAWFAGVATCIKILLIPSYRSTDFEVHRHWLALTHSLPLSNWYSDRTSPWTLDYPPLFAFFEYFLSLPASLIDPTIVNLTQGLNYSADSVVLFQRFSVILSDFMLVFAIYRLTKDLPSSLRGLVCIAILWSPSLFIVDHVHFQYNGFLLGILMLSLSFLREGRDFIGGLFFAVLLCFKHLFAVAAPVYFVYLLRHYCWGKYWIWRFLMLGLMLVSVLSVAFGPFIYYGQMKQVIQQLFPFDRGLCHAYWAPNFWTLYIIADKGIGFILRRLGLNVPAPTASFTGGLVGASPPFAILPKVTPLATFLLVLLSLSPCLVKAWKQPKPDHIIRWVSYAYTCGFLFGWHVHEKASMHFVIPLGFVAVSSLEDAAHYNLLSVVSCYSQFPLLFETKEYPVKVVLLLLHSFLMWSSFSLQFGKYASGKKANDAKSEQGCGERIRLIGKMGRIYLLGLLVIEVWGQFLHTYLLGDKLPFVPLMLVSVYCSFGMVYSWGFQLKMILRCT</sequence>
<dbReference type="PANTHER" id="PTHR12413">
    <property type="entry name" value="DOLICHYL GLYCOSYLTRANSFERASE"/>
    <property type="match status" value="1"/>
</dbReference>
<evidence type="ECO:0000256" key="4">
    <source>
        <dbReference type="ARBA" id="ARBA00022676"/>
    </source>
</evidence>
<feature type="transmembrane region" description="Helical" evidence="10">
    <location>
        <begin position="475"/>
        <end position="495"/>
    </location>
</feature>